<evidence type="ECO:0000256" key="2">
    <source>
        <dbReference type="ARBA" id="ARBA00022475"/>
    </source>
</evidence>
<dbReference type="InterPro" id="IPR026461">
    <property type="entry name" value="Trfase_2_rSAM/seldom_assoc"/>
</dbReference>
<evidence type="ECO:0000313" key="13">
    <source>
        <dbReference type="Proteomes" id="UP001252875"/>
    </source>
</evidence>
<name>A0ABU3EXP9_9ENTE</name>
<evidence type="ECO:0000256" key="3">
    <source>
        <dbReference type="ARBA" id="ARBA00022676"/>
    </source>
</evidence>
<dbReference type="Gene3D" id="3.90.550.10">
    <property type="entry name" value="Spore Coat Polysaccharide Biosynthesis Protein SpsA, Chain A"/>
    <property type="match status" value="1"/>
</dbReference>
<dbReference type="NCBIfam" id="TIGR04283">
    <property type="entry name" value="glyco_like_mftF"/>
    <property type="match status" value="1"/>
</dbReference>
<dbReference type="PANTHER" id="PTHR43646:SF2">
    <property type="entry name" value="GLYCOSYLTRANSFERASE 2-LIKE DOMAIN-CONTAINING PROTEIN"/>
    <property type="match status" value="1"/>
</dbReference>
<reference evidence="12 13" key="1">
    <citation type="submission" date="2023-03" db="EMBL/GenBank/DDBJ databases">
        <authorList>
            <person name="Shen W."/>
            <person name="Cai J."/>
        </authorList>
    </citation>
    <scope>NUCLEOTIDE SEQUENCE [LARGE SCALE GENOMIC DNA]</scope>
    <source>
        <strain evidence="12 13">D6-4</strain>
    </source>
</reference>
<evidence type="ECO:0000256" key="9">
    <source>
        <dbReference type="ARBA" id="ARBA00038120"/>
    </source>
</evidence>
<evidence type="ECO:0000256" key="1">
    <source>
        <dbReference type="ARBA" id="ARBA00004236"/>
    </source>
</evidence>
<evidence type="ECO:0000256" key="6">
    <source>
        <dbReference type="ARBA" id="ARBA00023136"/>
    </source>
</evidence>
<dbReference type="Pfam" id="PF00535">
    <property type="entry name" value="Glycos_transf_2"/>
    <property type="match status" value="1"/>
</dbReference>
<feature type="domain" description="Glycosyltransferase 2-like" evidence="11">
    <location>
        <begin position="3"/>
        <end position="127"/>
    </location>
</feature>
<evidence type="ECO:0000256" key="8">
    <source>
        <dbReference type="ARBA" id="ARBA00037904"/>
    </source>
</evidence>
<evidence type="ECO:0000256" key="7">
    <source>
        <dbReference type="ARBA" id="ARBA00037281"/>
    </source>
</evidence>
<evidence type="ECO:0000259" key="11">
    <source>
        <dbReference type="Pfam" id="PF00535"/>
    </source>
</evidence>
<dbReference type="SUPFAM" id="SSF53448">
    <property type="entry name" value="Nucleotide-diphospho-sugar transferases"/>
    <property type="match status" value="1"/>
</dbReference>
<dbReference type="Proteomes" id="UP001252875">
    <property type="component" value="Unassembled WGS sequence"/>
</dbReference>
<organism evidence="12 13">
    <name type="scientific">Enterococcus hulanensis</name>
    <dbReference type="NCBI Taxonomy" id="2559929"/>
    <lineage>
        <taxon>Bacteria</taxon>
        <taxon>Bacillati</taxon>
        <taxon>Bacillota</taxon>
        <taxon>Bacilli</taxon>
        <taxon>Lactobacillales</taxon>
        <taxon>Enterococcaceae</taxon>
        <taxon>Enterococcus</taxon>
    </lineage>
</organism>
<dbReference type="PANTHER" id="PTHR43646">
    <property type="entry name" value="GLYCOSYLTRANSFERASE"/>
    <property type="match status" value="1"/>
</dbReference>
<comment type="pathway">
    <text evidence="8">Carotenoid biosynthesis; staphyloxanthin biosynthesis; staphyloxanthin from farnesyl diphosphate: step 4/5.</text>
</comment>
<dbReference type="CDD" id="cd02522">
    <property type="entry name" value="GT_2_like_a"/>
    <property type="match status" value="1"/>
</dbReference>
<dbReference type="InterPro" id="IPR001173">
    <property type="entry name" value="Glyco_trans_2-like"/>
</dbReference>
<accession>A0ABU3EXP9</accession>
<evidence type="ECO:0000313" key="12">
    <source>
        <dbReference type="EMBL" id="MDT2599652.1"/>
    </source>
</evidence>
<comment type="similarity">
    <text evidence="9">Belongs to the glycosyltransferase 2 family. CrtQ subfamily.</text>
</comment>
<keyword evidence="13" id="KW-1185">Reference proteome</keyword>
<sequence>MISIIIPVLNEEKNIDRLLEQLNQLGNNVAYEIIVVDGGSHDHTVSVAQKSASVYQLKQGNRGAQLHYGAEKSSGEILWFLHSDSRIGSTQNLLEQMQNVLQQEHCSAGFFALSFDSTDFFYRYLAVTSNLRARYLGLIFGDQGLFTTRKAYEKAGGFESIPLMEDWRLSRRLKKLGDFYQIPISIMTSSRRFKKGKLRTHLKMHKIKLLYLMRMSPEKLAQRYYK</sequence>
<evidence type="ECO:0000256" key="10">
    <source>
        <dbReference type="ARBA" id="ARBA00040345"/>
    </source>
</evidence>
<evidence type="ECO:0000256" key="4">
    <source>
        <dbReference type="ARBA" id="ARBA00022679"/>
    </source>
</evidence>
<comment type="subcellular location">
    <subcellularLocation>
        <location evidence="1">Cell membrane</location>
    </subcellularLocation>
</comment>
<comment type="caution">
    <text evidence="12">The sequence shown here is derived from an EMBL/GenBank/DDBJ whole genome shotgun (WGS) entry which is preliminary data.</text>
</comment>
<keyword evidence="3" id="KW-0328">Glycosyltransferase</keyword>
<keyword evidence="2" id="KW-1003">Cell membrane</keyword>
<comment type="function">
    <text evidence="7">Catalyzes the glycosylation of 4,4'-diaponeurosporenoate, i.e. the esterification of glucose at the C1'' position with the carboxyl group of 4,4'-diaponeurosporenic acid, to form glycosyl-4,4'-diaponeurosporenoate. This is a step in the biosynthesis of staphyloxanthin, an orange pigment present in most staphylococci strains.</text>
</comment>
<proteinExistence type="inferred from homology"/>
<dbReference type="RefSeq" id="WP_311821753.1">
    <property type="nucleotide sequence ID" value="NZ_JARPYF010000002.1"/>
</dbReference>
<keyword evidence="4" id="KW-0808">Transferase</keyword>
<dbReference type="InterPro" id="IPR029044">
    <property type="entry name" value="Nucleotide-diphossugar_trans"/>
</dbReference>
<dbReference type="EMBL" id="JARPYI010000003">
    <property type="protein sequence ID" value="MDT2599652.1"/>
    <property type="molecule type" value="Genomic_DNA"/>
</dbReference>
<keyword evidence="5" id="KW-0125">Carotenoid biosynthesis</keyword>
<keyword evidence="6" id="KW-0472">Membrane</keyword>
<protein>
    <recommendedName>
        <fullName evidence="10">4,4'-diaponeurosporenoate glycosyltransferase</fullName>
    </recommendedName>
</protein>
<evidence type="ECO:0000256" key="5">
    <source>
        <dbReference type="ARBA" id="ARBA00022746"/>
    </source>
</evidence>
<gene>
    <name evidence="12" type="ORF">P7D85_07685</name>
</gene>